<dbReference type="InterPro" id="IPR022059">
    <property type="entry name" value="DUF3615"/>
</dbReference>
<keyword evidence="1" id="KW-1133">Transmembrane helix</keyword>
<keyword evidence="1" id="KW-0812">Transmembrane</keyword>
<protein>
    <recommendedName>
        <fullName evidence="2">DUF3615 domain-containing protein</fullName>
    </recommendedName>
</protein>
<evidence type="ECO:0000259" key="2">
    <source>
        <dbReference type="Pfam" id="PF12274"/>
    </source>
</evidence>
<comment type="caution">
    <text evidence="3">The sequence shown here is derived from an EMBL/GenBank/DDBJ whole genome shotgun (WGS) entry which is preliminary data.</text>
</comment>
<feature type="transmembrane region" description="Helical" evidence="1">
    <location>
        <begin position="119"/>
        <end position="139"/>
    </location>
</feature>
<accession>A0A9Q1KLY5</accession>
<dbReference type="Proteomes" id="UP001153076">
    <property type="component" value="Unassembled WGS sequence"/>
</dbReference>
<keyword evidence="1" id="KW-0472">Membrane</keyword>
<keyword evidence="4" id="KW-1185">Reference proteome</keyword>
<feature type="domain" description="DUF3615" evidence="2">
    <location>
        <begin position="56"/>
        <end position="117"/>
    </location>
</feature>
<evidence type="ECO:0000256" key="1">
    <source>
        <dbReference type="SAM" id="Phobius"/>
    </source>
</evidence>
<evidence type="ECO:0000313" key="3">
    <source>
        <dbReference type="EMBL" id="KAJ8445702.1"/>
    </source>
</evidence>
<gene>
    <name evidence="3" type="ORF">Cgig2_026029</name>
</gene>
<feature type="transmembrane region" description="Helical" evidence="1">
    <location>
        <begin position="145"/>
        <end position="165"/>
    </location>
</feature>
<dbReference type="EMBL" id="JAKOGI010000072">
    <property type="protein sequence ID" value="KAJ8445702.1"/>
    <property type="molecule type" value="Genomic_DNA"/>
</dbReference>
<organism evidence="3 4">
    <name type="scientific">Carnegiea gigantea</name>
    <dbReference type="NCBI Taxonomy" id="171969"/>
    <lineage>
        <taxon>Eukaryota</taxon>
        <taxon>Viridiplantae</taxon>
        <taxon>Streptophyta</taxon>
        <taxon>Embryophyta</taxon>
        <taxon>Tracheophyta</taxon>
        <taxon>Spermatophyta</taxon>
        <taxon>Magnoliopsida</taxon>
        <taxon>eudicotyledons</taxon>
        <taxon>Gunneridae</taxon>
        <taxon>Pentapetalae</taxon>
        <taxon>Caryophyllales</taxon>
        <taxon>Cactineae</taxon>
        <taxon>Cactaceae</taxon>
        <taxon>Cactoideae</taxon>
        <taxon>Echinocereeae</taxon>
        <taxon>Carnegiea</taxon>
    </lineage>
</organism>
<reference evidence="3" key="1">
    <citation type="submission" date="2022-04" db="EMBL/GenBank/DDBJ databases">
        <title>Carnegiea gigantea Genome sequencing and assembly v2.</title>
        <authorList>
            <person name="Copetti D."/>
            <person name="Sanderson M.J."/>
            <person name="Burquez A."/>
            <person name="Wojciechowski M.F."/>
        </authorList>
    </citation>
    <scope>NUCLEOTIDE SEQUENCE</scope>
    <source>
        <strain evidence="3">SGP5-SGP5p</strain>
        <tissue evidence="3">Aerial part</tissue>
    </source>
</reference>
<dbReference type="AlphaFoldDB" id="A0A9Q1KLY5"/>
<name>A0A9Q1KLY5_9CARY</name>
<evidence type="ECO:0000313" key="4">
    <source>
        <dbReference type="Proteomes" id="UP001153076"/>
    </source>
</evidence>
<dbReference type="Pfam" id="PF12274">
    <property type="entry name" value="DUF3615"/>
    <property type="match status" value="1"/>
</dbReference>
<proteinExistence type="predicted"/>
<sequence>MRRRISSPPMFTHEEILENLKIQDNNVAAAGLKHLNKTLAVEGPPMTALRFRTPLGRLYHGNFVAKPSDDPNAKSQLFFIECKLAPVTPVQYQVIKCLDLGPVDMAAARCRRSCQLCRFLLFDPLLSVGLIVVVELSTVSSRVNMLLVVSCKAIGGLMQLCNVLWGGLLQLCNVINYAHCSPRMFRVEFWAYDCDAVRGLRLP</sequence>